<organism evidence="1 2">
    <name type="scientific">Populus alba x Populus x berolinensis</name>
    <dbReference type="NCBI Taxonomy" id="444605"/>
    <lineage>
        <taxon>Eukaryota</taxon>
        <taxon>Viridiplantae</taxon>
        <taxon>Streptophyta</taxon>
        <taxon>Embryophyta</taxon>
        <taxon>Tracheophyta</taxon>
        <taxon>Spermatophyta</taxon>
        <taxon>Magnoliopsida</taxon>
        <taxon>eudicotyledons</taxon>
        <taxon>Gunneridae</taxon>
        <taxon>Pentapetalae</taxon>
        <taxon>rosids</taxon>
        <taxon>fabids</taxon>
        <taxon>Malpighiales</taxon>
        <taxon>Salicaceae</taxon>
        <taxon>Saliceae</taxon>
        <taxon>Populus</taxon>
    </lineage>
</organism>
<accession>A0AAD6RDK3</accession>
<evidence type="ECO:0000313" key="1">
    <source>
        <dbReference type="EMBL" id="KAJ7006843.1"/>
    </source>
</evidence>
<dbReference type="AlphaFoldDB" id="A0AAD6RDK3"/>
<gene>
    <name evidence="1" type="ORF">NC653_006027</name>
</gene>
<protein>
    <submittedName>
        <fullName evidence="1">Uncharacterized protein</fullName>
    </submittedName>
</protein>
<name>A0AAD6RDK3_9ROSI</name>
<evidence type="ECO:0000313" key="2">
    <source>
        <dbReference type="Proteomes" id="UP001164929"/>
    </source>
</evidence>
<reference evidence="1" key="1">
    <citation type="journal article" date="2023" name="Mol. Ecol. Resour.">
        <title>Chromosome-level genome assembly of a triploid poplar Populus alba 'Berolinensis'.</title>
        <authorList>
            <person name="Chen S."/>
            <person name="Yu Y."/>
            <person name="Wang X."/>
            <person name="Wang S."/>
            <person name="Zhang T."/>
            <person name="Zhou Y."/>
            <person name="He R."/>
            <person name="Meng N."/>
            <person name="Wang Y."/>
            <person name="Liu W."/>
            <person name="Liu Z."/>
            <person name="Liu J."/>
            <person name="Guo Q."/>
            <person name="Huang H."/>
            <person name="Sederoff R.R."/>
            <person name="Wang G."/>
            <person name="Qu G."/>
            <person name="Chen S."/>
        </authorList>
    </citation>
    <scope>NUCLEOTIDE SEQUENCE</scope>
    <source>
        <strain evidence="1">SC-2020</strain>
    </source>
</reference>
<dbReference type="Proteomes" id="UP001164929">
    <property type="component" value="Chromosome 2"/>
</dbReference>
<comment type="caution">
    <text evidence="1">The sequence shown here is derived from an EMBL/GenBank/DDBJ whole genome shotgun (WGS) entry which is preliminary data.</text>
</comment>
<proteinExistence type="predicted"/>
<keyword evidence="2" id="KW-1185">Reference proteome</keyword>
<dbReference type="EMBL" id="JAQIZT010000002">
    <property type="protein sequence ID" value="KAJ7006843.1"/>
    <property type="molecule type" value="Genomic_DNA"/>
</dbReference>
<sequence>MITKSTTSSPMAVKNREIGLLGFREDELKLLLSGHQRRESVCWCKGELKEFKG</sequence>